<dbReference type="SUPFAM" id="SSF143011">
    <property type="entry name" value="RelE-like"/>
    <property type="match status" value="1"/>
</dbReference>
<accession>A0ABZ3IK13</accession>
<sequence length="91" mass="10672">MPKISRSDKFMKELLKLIDKGVLNIEQVEKFFRLIEENPRHPSLRIKKIQGTADIFEASVNMSVRVSFQYVKPDSVYLRNIGEHDITLKRP</sequence>
<dbReference type="Proteomes" id="UP000216752">
    <property type="component" value="Chromosome"/>
</dbReference>
<proteinExistence type="predicted"/>
<protein>
    <recommendedName>
        <fullName evidence="3">Cytotoxin</fullName>
    </recommendedName>
</protein>
<evidence type="ECO:0008006" key="3">
    <source>
        <dbReference type="Google" id="ProtNLM"/>
    </source>
</evidence>
<dbReference type="Gene3D" id="3.30.2310.20">
    <property type="entry name" value="RelE-like"/>
    <property type="match status" value="1"/>
</dbReference>
<dbReference type="EMBL" id="CP155573">
    <property type="protein sequence ID" value="XFO65986.1"/>
    <property type="molecule type" value="Genomic_DNA"/>
</dbReference>
<reference evidence="1" key="1">
    <citation type="submission" date="2024-05" db="EMBL/GenBank/DDBJ databases">
        <title>Isolation and characterization of Sporomusa carbonis sp. nov., a carboxydotrophic hydrogenogen in the genus of Sporomusa isolated from a charcoal burning pile.</title>
        <authorList>
            <person name="Boeer T."/>
            <person name="Rosenbaum F."/>
            <person name="Eysell L."/>
            <person name="Mueller V."/>
            <person name="Daniel R."/>
            <person name="Poehlein A."/>
        </authorList>
    </citation>
    <scope>NUCLEOTIDE SEQUENCE [LARGE SCALE GENOMIC DNA]</scope>
    <source>
        <strain evidence="1">DSM 10669</strain>
    </source>
</reference>
<evidence type="ECO:0000313" key="1">
    <source>
        <dbReference type="EMBL" id="XFO65986.1"/>
    </source>
</evidence>
<dbReference type="RefSeq" id="WP_211289649.1">
    <property type="nucleotide sequence ID" value="NZ_CP155573.1"/>
</dbReference>
<gene>
    <name evidence="1" type="ORF">SPSIL_021340</name>
</gene>
<evidence type="ECO:0000313" key="2">
    <source>
        <dbReference type="Proteomes" id="UP000216752"/>
    </source>
</evidence>
<organism evidence="1 2">
    <name type="scientific">Sporomusa silvacetica DSM 10669</name>
    <dbReference type="NCBI Taxonomy" id="1123289"/>
    <lineage>
        <taxon>Bacteria</taxon>
        <taxon>Bacillati</taxon>
        <taxon>Bacillota</taxon>
        <taxon>Negativicutes</taxon>
        <taxon>Selenomonadales</taxon>
        <taxon>Sporomusaceae</taxon>
        <taxon>Sporomusa</taxon>
    </lineage>
</organism>
<keyword evidence="2" id="KW-1185">Reference proteome</keyword>
<dbReference type="InterPro" id="IPR035093">
    <property type="entry name" value="RelE/ParE_toxin_dom_sf"/>
</dbReference>
<name>A0ABZ3IK13_9FIRM</name>